<keyword evidence="5 6" id="KW-0472">Membrane</keyword>
<name>A0A9X3CB15_9VIBR</name>
<evidence type="ECO:0000256" key="5">
    <source>
        <dbReference type="ARBA" id="ARBA00023136"/>
    </source>
</evidence>
<dbReference type="GO" id="GO:0045454">
    <property type="term" value="P:cell redox homeostasis"/>
    <property type="evidence" value="ECO:0007669"/>
    <property type="project" value="TreeGrafter"/>
</dbReference>
<dbReference type="GO" id="GO:0015035">
    <property type="term" value="F:protein-disulfide reductase activity"/>
    <property type="evidence" value="ECO:0007669"/>
    <property type="project" value="TreeGrafter"/>
</dbReference>
<keyword evidence="2 6" id="KW-0812">Transmembrane</keyword>
<accession>A0A9X3CB15</accession>
<feature type="transmembrane region" description="Helical" evidence="6">
    <location>
        <begin position="492"/>
        <end position="513"/>
    </location>
</feature>
<dbReference type="RefSeq" id="WP_265686210.1">
    <property type="nucleotide sequence ID" value="NZ_JAKRRX010000003.1"/>
</dbReference>
<keyword evidence="7" id="KW-0732">Signal</keyword>
<dbReference type="AlphaFoldDB" id="A0A9X3CB15"/>
<dbReference type="InterPro" id="IPR028250">
    <property type="entry name" value="DsbDN"/>
</dbReference>
<dbReference type="InterPro" id="IPR035671">
    <property type="entry name" value="DsbD_gamma"/>
</dbReference>
<feature type="transmembrane region" description="Helical" evidence="6">
    <location>
        <begin position="459"/>
        <end position="480"/>
    </location>
</feature>
<keyword evidence="3" id="KW-0201">Cytochrome c-type biogenesis</keyword>
<evidence type="ECO:0000256" key="4">
    <source>
        <dbReference type="ARBA" id="ARBA00022989"/>
    </source>
</evidence>
<evidence type="ECO:0000259" key="9">
    <source>
        <dbReference type="Pfam" id="PF11412"/>
    </source>
</evidence>
<dbReference type="Pfam" id="PF11412">
    <property type="entry name" value="DsbD_N"/>
    <property type="match status" value="1"/>
</dbReference>
<comment type="subcellular location">
    <subcellularLocation>
        <location evidence="1">Membrane</location>
        <topology evidence="1">Multi-pass membrane protein</topology>
    </subcellularLocation>
</comment>
<feature type="transmembrane region" description="Helical" evidence="6">
    <location>
        <begin position="548"/>
        <end position="569"/>
    </location>
</feature>
<evidence type="ECO:0000256" key="2">
    <source>
        <dbReference type="ARBA" id="ARBA00022692"/>
    </source>
</evidence>
<dbReference type="GO" id="GO:0016020">
    <property type="term" value="C:membrane"/>
    <property type="evidence" value="ECO:0007669"/>
    <property type="project" value="UniProtKB-SubCell"/>
</dbReference>
<feature type="transmembrane region" description="Helical" evidence="6">
    <location>
        <begin position="425"/>
        <end position="453"/>
    </location>
</feature>
<feature type="transmembrane region" description="Helical" evidence="6">
    <location>
        <begin position="382"/>
        <end position="404"/>
    </location>
</feature>
<evidence type="ECO:0000259" key="8">
    <source>
        <dbReference type="Pfam" id="PF02683"/>
    </source>
</evidence>
<dbReference type="Pfam" id="PF02683">
    <property type="entry name" value="DsbD_TM"/>
    <property type="match status" value="1"/>
</dbReference>
<feature type="domain" description="Cytochrome C biogenesis protein transmembrane" evidence="8">
    <location>
        <begin position="300"/>
        <end position="514"/>
    </location>
</feature>
<dbReference type="PANTHER" id="PTHR32234">
    <property type="entry name" value="THIOL:DISULFIDE INTERCHANGE PROTEIN DSBD"/>
    <property type="match status" value="1"/>
</dbReference>
<feature type="transmembrane region" description="Helical" evidence="6">
    <location>
        <begin position="298"/>
        <end position="322"/>
    </location>
</feature>
<dbReference type="CDD" id="cd02953">
    <property type="entry name" value="DsbDgamma"/>
    <property type="match status" value="1"/>
</dbReference>
<feature type="signal peptide" evidence="7">
    <location>
        <begin position="1"/>
        <end position="31"/>
    </location>
</feature>
<dbReference type="Gene3D" id="3.40.30.10">
    <property type="entry name" value="Glutaredoxin"/>
    <property type="match status" value="1"/>
</dbReference>
<feature type="transmembrane region" description="Helical" evidence="6">
    <location>
        <begin position="519"/>
        <end position="541"/>
    </location>
</feature>
<dbReference type="PANTHER" id="PTHR32234:SF3">
    <property type="entry name" value="SUPPRESSION OF COPPER SENSITIVITY PROTEIN"/>
    <property type="match status" value="1"/>
</dbReference>
<gene>
    <name evidence="10" type="ORF">MD483_00980</name>
</gene>
<organism evidence="10 11">
    <name type="scientific">Vibrio paucivorans</name>
    <dbReference type="NCBI Taxonomy" id="2829489"/>
    <lineage>
        <taxon>Bacteria</taxon>
        <taxon>Pseudomonadati</taxon>
        <taxon>Pseudomonadota</taxon>
        <taxon>Gammaproteobacteria</taxon>
        <taxon>Vibrionales</taxon>
        <taxon>Vibrionaceae</taxon>
        <taxon>Vibrio</taxon>
    </lineage>
</organism>
<evidence type="ECO:0000256" key="7">
    <source>
        <dbReference type="SAM" id="SignalP"/>
    </source>
</evidence>
<sequence>MSATLGFKPFRFVALILTLLSSIWVSSTAYAQSTGWLQDPNHPPVMLRVMTTGQVDKEAKTIEAVLDVKLSGEWKTYWRSPGEGGVAPELDWSQSENIADIEWHWPVPAYYEQLGVMTLGYKHNVSFPITLRVEDFNQPVILRANLRLPSCTNICVITDYDVSLTLDPTDLTLDEDAAFLYTQGMSLTPKHNGMVEAQANYWDQANQTLTVKLTTNQKWEKPQILVDGDDVVDEYFAEPKIAYDGNDLYAKFKVSNWLGEADLAGKSITLTVSDASILSEVSTDISTTPLNMPSQTNFIWMVGFALLGGLILNIMPCVLPVLGMKLNSLLHSQDMAPRQIRLSFLASALGIITSFAILAGGLTLLKLGGNAIGWGIQFQNMWFIGFMVLVTLVFAINLLGLIEFRLPSGMNTWMATKGNNSHSGHFIQGMFATLLATPCSAPFLGTAVAYALGASYAEMWAIFIALGVGMSAPWLLFTAMPQLVKFLPKPGNWMNTVKTVFGVMMLITSLWLISLMKPFVGQMVSILAVIGVLLAVLIWIGLKHGKKVVIAILAVVTFAFGGGLIIGSLTADKWSTPIVDDLPWQKLDAEQIPELVAQGKTVFVDVTADWCITCKANKIGVILQNPVYDRLNAGEIVLMRGDWTTPSDSVTKYLQSNDRFGVPFNIVYGPKYPNGIPLPVILNSDVVMDAIKLAE</sequence>
<dbReference type="SUPFAM" id="SSF52833">
    <property type="entry name" value="Thioredoxin-like"/>
    <property type="match status" value="1"/>
</dbReference>
<protein>
    <submittedName>
        <fullName evidence="10">Thioredoxin family protein</fullName>
    </submittedName>
</protein>
<evidence type="ECO:0000313" key="10">
    <source>
        <dbReference type="EMBL" id="MCW8332408.1"/>
    </source>
</evidence>
<reference evidence="10" key="1">
    <citation type="submission" date="2022-02" db="EMBL/GenBank/DDBJ databases">
        <title>Vibrio sp. nov., a new bacterium isolated from Bohai sea, China.</title>
        <authorList>
            <person name="Yuan Y."/>
        </authorList>
    </citation>
    <scope>NUCLEOTIDE SEQUENCE</scope>
    <source>
        <strain evidence="10">DBSS07</strain>
    </source>
</reference>
<evidence type="ECO:0000256" key="3">
    <source>
        <dbReference type="ARBA" id="ARBA00022748"/>
    </source>
</evidence>
<dbReference type="Pfam" id="PF13899">
    <property type="entry name" value="Thioredoxin_7"/>
    <property type="match status" value="1"/>
</dbReference>
<evidence type="ECO:0000313" key="11">
    <source>
        <dbReference type="Proteomes" id="UP001155586"/>
    </source>
</evidence>
<evidence type="ECO:0000256" key="1">
    <source>
        <dbReference type="ARBA" id="ARBA00004141"/>
    </source>
</evidence>
<feature type="chain" id="PRO_5040953480" evidence="7">
    <location>
        <begin position="32"/>
        <end position="695"/>
    </location>
</feature>
<feature type="transmembrane region" description="Helical" evidence="6">
    <location>
        <begin position="342"/>
        <end position="362"/>
    </location>
</feature>
<keyword evidence="4 6" id="KW-1133">Transmembrane helix</keyword>
<dbReference type="Proteomes" id="UP001155586">
    <property type="component" value="Unassembled WGS sequence"/>
</dbReference>
<keyword evidence="11" id="KW-1185">Reference proteome</keyword>
<dbReference type="GO" id="GO:0017004">
    <property type="term" value="P:cytochrome complex assembly"/>
    <property type="evidence" value="ECO:0007669"/>
    <property type="project" value="UniProtKB-KW"/>
</dbReference>
<evidence type="ECO:0000256" key="6">
    <source>
        <dbReference type="SAM" id="Phobius"/>
    </source>
</evidence>
<dbReference type="InterPro" id="IPR036249">
    <property type="entry name" value="Thioredoxin-like_sf"/>
</dbReference>
<proteinExistence type="predicted"/>
<dbReference type="InterPro" id="IPR003834">
    <property type="entry name" value="Cyt_c_assmbl_TM_dom"/>
</dbReference>
<feature type="domain" description="Thiol:disulfide interchange protein DsbD N-terminal" evidence="9">
    <location>
        <begin position="58"/>
        <end position="165"/>
    </location>
</feature>
<comment type="caution">
    <text evidence="10">The sequence shown here is derived from an EMBL/GenBank/DDBJ whole genome shotgun (WGS) entry which is preliminary data.</text>
</comment>
<dbReference type="EMBL" id="JAKRRX010000003">
    <property type="protein sequence ID" value="MCW8332408.1"/>
    <property type="molecule type" value="Genomic_DNA"/>
</dbReference>